<dbReference type="InterPro" id="IPR029016">
    <property type="entry name" value="GAF-like_dom_sf"/>
</dbReference>
<dbReference type="Pfam" id="PF02518">
    <property type="entry name" value="HATPase_c"/>
    <property type="match status" value="1"/>
</dbReference>
<dbReference type="Pfam" id="PF07568">
    <property type="entry name" value="HisKA_2"/>
    <property type="match status" value="1"/>
</dbReference>
<dbReference type="Proteomes" id="UP001203945">
    <property type="component" value="Unassembled WGS sequence"/>
</dbReference>
<dbReference type="Pfam" id="PF01590">
    <property type="entry name" value="GAF"/>
    <property type="match status" value="1"/>
</dbReference>
<dbReference type="PANTHER" id="PTHR43102:SF2">
    <property type="entry name" value="GAF DOMAIN-CONTAINING PROTEIN"/>
    <property type="match status" value="1"/>
</dbReference>
<dbReference type="PANTHER" id="PTHR43102">
    <property type="entry name" value="SLR1143 PROTEIN"/>
    <property type="match status" value="1"/>
</dbReference>
<dbReference type="Gene3D" id="3.30.565.10">
    <property type="entry name" value="Histidine kinase-like ATPase, C-terminal domain"/>
    <property type="match status" value="1"/>
</dbReference>
<dbReference type="Gene3D" id="3.30.450.40">
    <property type="match status" value="1"/>
</dbReference>
<gene>
    <name evidence="2" type="ORF">MLD63_05740</name>
</gene>
<sequence>MQADRHQDQHRRLETLGSFAILDTEPEGAYDDIARLAAVICETPVGLVSLVAEDRQWFKAKVGLCVDQTTLDQSICSHAILQQGFLEVPDTQEDPRTRDNPLCIGEDAFRFYAGAQLVAADGMPLGTLCVLDRRPRQLTEMQKDAMQVLARQVMTQLELRRALRNAEILRREVDHRVKNSLQSLSSLTRIERRDSDTPEVIAALDLMANRLDAVSTLHEILHQADAGSNVDLAGYVIRVCDRLTPLMPGNVQAKSSGVAVEVATDQAVAVGMLVNELVANSLKHAFPDERDGRITIDMTRLDDGRVQVDYCDDGIGWGDGPTRRGGLGMRIIELACEELGCELETGDAVDGGATARIAFDPRRRD</sequence>
<evidence type="ECO:0000313" key="3">
    <source>
        <dbReference type="Proteomes" id="UP001203945"/>
    </source>
</evidence>
<dbReference type="SUPFAM" id="SSF55781">
    <property type="entry name" value="GAF domain-like"/>
    <property type="match status" value="1"/>
</dbReference>
<evidence type="ECO:0000313" key="2">
    <source>
        <dbReference type="EMBL" id="MCQ0969926.1"/>
    </source>
</evidence>
<evidence type="ECO:0000259" key="1">
    <source>
        <dbReference type="SMART" id="SM00065"/>
    </source>
</evidence>
<reference evidence="2 3" key="1">
    <citation type="submission" date="2022-03" db="EMBL/GenBank/DDBJ databases">
        <authorList>
            <person name="He Y."/>
        </authorList>
    </citation>
    <scope>NUCLEOTIDE SEQUENCE [LARGE SCALE GENOMIC DNA]</scope>
    <source>
        <strain evidence="2 3">TK19116</strain>
    </source>
</reference>
<dbReference type="EMBL" id="JAKZEU010000002">
    <property type="protein sequence ID" value="MCQ0969926.1"/>
    <property type="molecule type" value="Genomic_DNA"/>
</dbReference>
<dbReference type="InterPro" id="IPR036890">
    <property type="entry name" value="HATPase_C_sf"/>
</dbReference>
<name>A0ABT1MP18_9RHOB</name>
<dbReference type="RefSeq" id="WP_255328934.1">
    <property type="nucleotide sequence ID" value="NZ_JAKZEU010000002.1"/>
</dbReference>
<dbReference type="SMART" id="SM00065">
    <property type="entry name" value="GAF"/>
    <property type="match status" value="1"/>
</dbReference>
<keyword evidence="3" id="KW-1185">Reference proteome</keyword>
<dbReference type="InterPro" id="IPR003018">
    <property type="entry name" value="GAF"/>
</dbReference>
<dbReference type="InterPro" id="IPR011495">
    <property type="entry name" value="Sig_transdc_His_kin_sub2_dim/P"/>
</dbReference>
<organism evidence="2 3">
    <name type="scientific">Paracoccus albicereus</name>
    <dbReference type="NCBI Taxonomy" id="2922394"/>
    <lineage>
        <taxon>Bacteria</taxon>
        <taxon>Pseudomonadati</taxon>
        <taxon>Pseudomonadota</taxon>
        <taxon>Alphaproteobacteria</taxon>
        <taxon>Rhodobacterales</taxon>
        <taxon>Paracoccaceae</taxon>
        <taxon>Paracoccus</taxon>
    </lineage>
</organism>
<dbReference type="InterPro" id="IPR003594">
    <property type="entry name" value="HATPase_dom"/>
</dbReference>
<comment type="caution">
    <text evidence="2">The sequence shown here is derived from an EMBL/GenBank/DDBJ whole genome shotgun (WGS) entry which is preliminary data.</text>
</comment>
<feature type="domain" description="GAF" evidence="1">
    <location>
        <begin position="25"/>
        <end position="167"/>
    </location>
</feature>
<protein>
    <submittedName>
        <fullName evidence="2">GAF domain-containing protein</fullName>
    </submittedName>
</protein>
<accession>A0ABT1MP18</accession>
<dbReference type="SUPFAM" id="SSF55874">
    <property type="entry name" value="ATPase domain of HSP90 chaperone/DNA topoisomerase II/histidine kinase"/>
    <property type="match status" value="1"/>
</dbReference>
<proteinExistence type="predicted"/>